<feature type="region of interest" description="Disordered" evidence="1">
    <location>
        <begin position="1"/>
        <end position="37"/>
    </location>
</feature>
<name>A0ABZ2T202_9ENTE</name>
<keyword evidence="2" id="KW-0472">Membrane</keyword>
<keyword evidence="2" id="KW-0812">Transmembrane</keyword>
<feature type="transmembrane region" description="Helical" evidence="2">
    <location>
        <begin position="43"/>
        <end position="66"/>
    </location>
</feature>
<dbReference type="SUPFAM" id="SSF54106">
    <property type="entry name" value="LysM domain"/>
    <property type="match status" value="1"/>
</dbReference>
<dbReference type="InterPro" id="IPR049981">
    <property type="entry name" value="SPy_0802-like"/>
</dbReference>
<evidence type="ECO:0000256" key="1">
    <source>
        <dbReference type="SAM" id="MobiDB-lite"/>
    </source>
</evidence>
<evidence type="ECO:0000259" key="3">
    <source>
        <dbReference type="PROSITE" id="PS51782"/>
    </source>
</evidence>
<proteinExistence type="predicted"/>
<dbReference type="NCBIfam" id="NF042931">
    <property type="entry name" value="SAG1386_EF1546"/>
    <property type="match status" value="1"/>
</dbReference>
<feature type="domain" description="LysM" evidence="3">
    <location>
        <begin position="136"/>
        <end position="180"/>
    </location>
</feature>
<dbReference type="EMBL" id="CP147248">
    <property type="protein sequence ID" value="WYJ85418.1"/>
    <property type="molecule type" value="Genomic_DNA"/>
</dbReference>
<organism evidence="4 5">
    <name type="scientific">Candidatus Enterococcus lemimoniae</name>
    <dbReference type="NCBI Taxonomy" id="1834167"/>
    <lineage>
        <taxon>Bacteria</taxon>
        <taxon>Bacillati</taxon>
        <taxon>Bacillota</taxon>
        <taxon>Bacilli</taxon>
        <taxon>Lactobacillales</taxon>
        <taxon>Enterococcaceae</taxon>
        <taxon>Enterococcus</taxon>
    </lineage>
</organism>
<dbReference type="InterPro" id="IPR036779">
    <property type="entry name" value="LysM_dom_sf"/>
</dbReference>
<evidence type="ECO:0000313" key="4">
    <source>
        <dbReference type="EMBL" id="WYJ85418.1"/>
    </source>
</evidence>
<dbReference type="PROSITE" id="PS51782">
    <property type="entry name" value="LYSM"/>
    <property type="match status" value="1"/>
</dbReference>
<feature type="compositionally biased region" description="Low complexity" evidence="1">
    <location>
        <begin position="78"/>
        <end position="115"/>
    </location>
</feature>
<dbReference type="Gene3D" id="3.10.350.10">
    <property type="entry name" value="LysM domain"/>
    <property type="match status" value="1"/>
</dbReference>
<sequence length="181" mass="19324">MSKKDKKNPSGAREPWEQSIYETDKNAGGSRSEKRQQKKGNTVFLTILVILLLLIITLPVGTYLYVMRDKPNDNKNASQPSSSVVVQSSTKNSTTQPSSSSAAASQEQPASSSEAVVDGQSSATTPTSDLTEQAAAYTEVLNGEGPNQVASRNGITTEELLQLNGLNLNSVLQPGQSLRVK</sequence>
<dbReference type="Proteomes" id="UP000195080">
    <property type="component" value="Chromosome"/>
</dbReference>
<dbReference type="SMART" id="SM00257">
    <property type="entry name" value="LysM"/>
    <property type="match status" value="1"/>
</dbReference>
<reference evidence="4 5" key="2">
    <citation type="submission" date="2024-03" db="EMBL/GenBank/DDBJ databases">
        <title>The Genome Sequence of Enterococcus sp. DIV0727d.</title>
        <authorList>
            <consortium name="The Broad Institute Genomics Platform"/>
            <consortium name="The Broad Institute Microbial Omics Core"/>
            <consortium name="The Broad Institute Genomic Center for Infectious Diseases"/>
            <person name="Earl A."/>
            <person name="Manson A."/>
            <person name="Gilmore M."/>
            <person name="Schwartman J."/>
            <person name="Shea T."/>
            <person name="Abouelleil A."/>
            <person name="Cao P."/>
            <person name="Chapman S."/>
            <person name="Cusick C."/>
            <person name="Young S."/>
            <person name="Neafsey D."/>
            <person name="Nusbaum C."/>
            <person name="Birren B."/>
        </authorList>
    </citation>
    <scope>NUCLEOTIDE SEQUENCE [LARGE SCALE GENOMIC DNA]</scope>
    <source>
        <strain evidence="4 5">12C11_DIV0727</strain>
    </source>
</reference>
<keyword evidence="5" id="KW-1185">Reference proteome</keyword>
<evidence type="ECO:0000256" key="2">
    <source>
        <dbReference type="SAM" id="Phobius"/>
    </source>
</evidence>
<reference evidence="5" key="1">
    <citation type="submission" date="2017-05" db="EMBL/GenBank/DDBJ databases">
        <title>The Genome Sequence of EEnterococcus faecalis 9F2_4866.</title>
        <authorList>
            <consortium name="The Broad Institute Genomics Platform"/>
            <consortium name="The Broad Institute Genomic Center for Infectious Diseases"/>
            <person name="Earl A."/>
            <person name="Manson A."/>
            <person name="Schwartman J."/>
            <person name="Gilmore M."/>
            <person name="Abouelleil A."/>
            <person name="Cao P."/>
            <person name="Chapman S."/>
            <person name="Cusick C."/>
            <person name="Shea T."/>
            <person name="Young S."/>
            <person name="Neafsey D."/>
            <person name="Nusbaum C."/>
            <person name="Birren B."/>
        </authorList>
    </citation>
    <scope>NUCLEOTIDE SEQUENCE [LARGE SCALE GENOMIC DNA]</scope>
    <source>
        <strain evidence="5">12C11_DIV0727</strain>
    </source>
</reference>
<accession>A0ABZ2T202</accession>
<feature type="region of interest" description="Disordered" evidence="1">
    <location>
        <begin position="73"/>
        <end position="129"/>
    </location>
</feature>
<gene>
    <name evidence="4" type="ORF">A5866_000494</name>
</gene>
<protein>
    <recommendedName>
        <fullName evidence="3">LysM domain-containing protein</fullName>
    </recommendedName>
</protein>
<dbReference type="RefSeq" id="WP_086444478.1">
    <property type="nucleotide sequence ID" value="NZ_CP147248.1"/>
</dbReference>
<evidence type="ECO:0000313" key="5">
    <source>
        <dbReference type="Proteomes" id="UP000195080"/>
    </source>
</evidence>
<keyword evidence="2" id="KW-1133">Transmembrane helix</keyword>
<dbReference type="Pfam" id="PF01476">
    <property type="entry name" value="LysM"/>
    <property type="match status" value="1"/>
</dbReference>
<feature type="compositionally biased region" description="Polar residues" evidence="1">
    <location>
        <begin position="119"/>
        <end position="129"/>
    </location>
</feature>
<dbReference type="InterPro" id="IPR018392">
    <property type="entry name" value="LysM"/>
</dbReference>